<dbReference type="InterPro" id="IPR011006">
    <property type="entry name" value="CheY-like_superfamily"/>
</dbReference>
<dbReference type="InterPro" id="IPR050595">
    <property type="entry name" value="Bact_response_regulator"/>
</dbReference>
<dbReference type="GO" id="GO:0000160">
    <property type="term" value="P:phosphorelay signal transduction system"/>
    <property type="evidence" value="ECO:0007669"/>
    <property type="project" value="InterPro"/>
</dbReference>
<keyword evidence="5" id="KW-1185">Reference proteome</keyword>
<dbReference type="RefSeq" id="WP_109940705.1">
    <property type="nucleotide sequence ID" value="NZ_CP176366.1"/>
</dbReference>
<protein>
    <submittedName>
        <fullName evidence="4">Two-component system response regulator</fullName>
    </submittedName>
</protein>
<name>A0A2V2N7V7_9EURY</name>
<sequence length="216" mass="25080">MPPNVLIVDDEPALNELFVIGLNRYGFRTEGVLGGQECLELLDTPYRPDLILLDMMMEPMDGWETLNRLKRIDELKNIPVIMQTGKNLTYKEAEQFSYCIEDYIMKPITPKRCIDHIVNALDKVRSINDIINQGLRAGYPEEKIRRLAHLYRTINVAKKLLIILEERYGSQHVTSDSETYGPDDYNKFLEKINTEYERVAKEIDFRITGMVPVIPE</sequence>
<dbReference type="Proteomes" id="UP000245934">
    <property type="component" value="Unassembled WGS sequence"/>
</dbReference>
<reference evidence="4 5" key="1">
    <citation type="submission" date="2018-05" db="EMBL/GenBank/DDBJ databases">
        <title>Draft genome of Methanospirillum stamsii Pt1.</title>
        <authorList>
            <person name="Dueholm M.S."/>
            <person name="Nielsen P.H."/>
            <person name="Bakmann L.F."/>
            <person name="Otzen D.E."/>
        </authorList>
    </citation>
    <scope>NUCLEOTIDE SEQUENCE [LARGE SCALE GENOMIC DNA]</scope>
    <source>
        <strain evidence="4 5">Pt1</strain>
    </source>
</reference>
<evidence type="ECO:0000259" key="3">
    <source>
        <dbReference type="PROSITE" id="PS50110"/>
    </source>
</evidence>
<dbReference type="PANTHER" id="PTHR44591">
    <property type="entry name" value="STRESS RESPONSE REGULATOR PROTEIN 1"/>
    <property type="match status" value="1"/>
</dbReference>
<dbReference type="InterPro" id="IPR001789">
    <property type="entry name" value="Sig_transdc_resp-reg_receiver"/>
</dbReference>
<evidence type="ECO:0000256" key="2">
    <source>
        <dbReference type="PROSITE-ProRule" id="PRU00169"/>
    </source>
</evidence>
<gene>
    <name evidence="4" type="ORF">DLD82_08585</name>
</gene>
<feature type="modified residue" description="4-aspartylphosphate" evidence="2">
    <location>
        <position position="54"/>
    </location>
</feature>
<evidence type="ECO:0000256" key="1">
    <source>
        <dbReference type="ARBA" id="ARBA00022553"/>
    </source>
</evidence>
<dbReference type="PROSITE" id="PS50110">
    <property type="entry name" value="RESPONSE_REGULATORY"/>
    <property type="match status" value="1"/>
</dbReference>
<dbReference type="OrthoDB" id="9652at2157"/>
<evidence type="ECO:0000313" key="5">
    <source>
        <dbReference type="Proteomes" id="UP000245934"/>
    </source>
</evidence>
<feature type="domain" description="Response regulatory" evidence="3">
    <location>
        <begin position="4"/>
        <end position="121"/>
    </location>
</feature>
<dbReference type="EMBL" id="QGMZ01000016">
    <property type="protein sequence ID" value="PWR74625.1"/>
    <property type="molecule type" value="Genomic_DNA"/>
</dbReference>
<dbReference type="SMART" id="SM00448">
    <property type="entry name" value="REC"/>
    <property type="match status" value="1"/>
</dbReference>
<dbReference type="PANTHER" id="PTHR44591:SF3">
    <property type="entry name" value="RESPONSE REGULATORY DOMAIN-CONTAINING PROTEIN"/>
    <property type="match status" value="1"/>
</dbReference>
<dbReference type="Pfam" id="PF00072">
    <property type="entry name" value="Response_reg"/>
    <property type="match status" value="1"/>
</dbReference>
<evidence type="ECO:0000313" key="4">
    <source>
        <dbReference type="EMBL" id="PWR74625.1"/>
    </source>
</evidence>
<accession>A0A2V2N7V7</accession>
<organism evidence="4 5">
    <name type="scientific">Methanospirillum stamsii</name>
    <dbReference type="NCBI Taxonomy" id="1277351"/>
    <lineage>
        <taxon>Archaea</taxon>
        <taxon>Methanobacteriati</taxon>
        <taxon>Methanobacteriota</taxon>
        <taxon>Stenosarchaea group</taxon>
        <taxon>Methanomicrobia</taxon>
        <taxon>Methanomicrobiales</taxon>
        <taxon>Methanospirillaceae</taxon>
        <taxon>Methanospirillum</taxon>
    </lineage>
</organism>
<dbReference type="CDD" id="cd00156">
    <property type="entry name" value="REC"/>
    <property type="match status" value="1"/>
</dbReference>
<keyword evidence="1 2" id="KW-0597">Phosphoprotein</keyword>
<dbReference type="Gene3D" id="3.40.50.2300">
    <property type="match status" value="1"/>
</dbReference>
<proteinExistence type="predicted"/>
<dbReference type="AlphaFoldDB" id="A0A2V2N7V7"/>
<dbReference type="GeneID" id="97608067"/>
<comment type="caution">
    <text evidence="4">The sequence shown here is derived from an EMBL/GenBank/DDBJ whole genome shotgun (WGS) entry which is preliminary data.</text>
</comment>
<dbReference type="SUPFAM" id="SSF52172">
    <property type="entry name" value="CheY-like"/>
    <property type="match status" value="1"/>
</dbReference>